<keyword evidence="7" id="KW-1185">Reference proteome</keyword>
<dbReference type="Pfam" id="PF00884">
    <property type="entry name" value="Sulfatase"/>
    <property type="match status" value="1"/>
</dbReference>
<organism evidence="6 7">
    <name type="scientific">Aeoliella mucimassa</name>
    <dbReference type="NCBI Taxonomy" id="2527972"/>
    <lineage>
        <taxon>Bacteria</taxon>
        <taxon>Pseudomonadati</taxon>
        <taxon>Planctomycetota</taxon>
        <taxon>Planctomycetia</taxon>
        <taxon>Pirellulales</taxon>
        <taxon>Lacipirellulaceae</taxon>
        <taxon>Aeoliella</taxon>
    </lineage>
</organism>
<dbReference type="InterPro" id="IPR036439">
    <property type="entry name" value="Dockerin_dom_sf"/>
</dbReference>
<dbReference type="InterPro" id="IPR017850">
    <property type="entry name" value="Alkaline_phosphatase_core_sf"/>
</dbReference>
<dbReference type="InterPro" id="IPR050738">
    <property type="entry name" value="Sulfatase"/>
</dbReference>
<keyword evidence="2" id="KW-0479">Metal-binding</keyword>
<dbReference type="EMBL" id="CP036278">
    <property type="protein sequence ID" value="QDU55082.1"/>
    <property type="molecule type" value="Genomic_DNA"/>
</dbReference>
<evidence type="ECO:0000313" key="6">
    <source>
        <dbReference type="EMBL" id="QDU55082.1"/>
    </source>
</evidence>
<accession>A0A518AK28</accession>
<dbReference type="GO" id="GO:0004065">
    <property type="term" value="F:arylsulfatase activity"/>
    <property type="evidence" value="ECO:0007669"/>
    <property type="project" value="UniProtKB-EC"/>
</dbReference>
<dbReference type="InterPro" id="IPR024607">
    <property type="entry name" value="Sulfatase_CS"/>
</dbReference>
<evidence type="ECO:0000256" key="1">
    <source>
        <dbReference type="ARBA" id="ARBA00008779"/>
    </source>
</evidence>
<dbReference type="PANTHER" id="PTHR42693">
    <property type="entry name" value="ARYLSULFATASE FAMILY MEMBER"/>
    <property type="match status" value="1"/>
</dbReference>
<dbReference type="InterPro" id="IPR000917">
    <property type="entry name" value="Sulfatase_N"/>
</dbReference>
<dbReference type="PROSITE" id="PS51766">
    <property type="entry name" value="DOCKERIN"/>
    <property type="match status" value="1"/>
</dbReference>
<dbReference type="InterPro" id="IPR016134">
    <property type="entry name" value="Dockerin_dom"/>
</dbReference>
<dbReference type="Pfam" id="PF14707">
    <property type="entry name" value="Sulfatase_C"/>
    <property type="match status" value="1"/>
</dbReference>
<dbReference type="PROSITE" id="PS00018">
    <property type="entry name" value="EF_HAND_1"/>
    <property type="match status" value="1"/>
</dbReference>
<dbReference type="SUPFAM" id="SSF53649">
    <property type="entry name" value="Alkaline phosphatase-like"/>
    <property type="match status" value="1"/>
</dbReference>
<dbReference type="PROSITE" id="PS51257">
    <property type="entry name" value="PROKAR_LIPOPROTEIN"/>
    <property type="match status" value="1"/>
</dbReference>
<dbReference type="EC" id="3.1.6.1" evidence="6"/>
<dbReference type="PROSITE" id="PS00149">
    <property type="entry name" value="SULFATASE_2"/>
    <property type="match status" value="1"/>
</dbReference>
<proteinExistence type="inferred from homology"/>
<sequence>MKSSMEIGFRGREQRLALVCLLACLALGCLRVEPIYAQAQPNIVMIYADDMGYGDLSGFGATDLSTPNIDSLASTGVKFTNFYNSSSACSTSRASLLTGSYHPRTSVQTVFSPGSTQGLNPDEITMAEMLNGAGYQSAMVGKWHLGHTTNMMPWQQGFDRFYGIPVSHDYNNGGPNFPDGVPTYVKEPGQNYYVERVVNENNLEQVAQYTGRFSNKAAQYIRERDTSKPMFLYVAQPMPHVTLAVTDEYAGTSERGLYGDVMQELDAGVGTILQTLEDEGIRDNTIVVFAADNGPWLVYGNHSGETGDLREGKRTTFDGGVRTPAVISWPEGIDPGQVVDTPAAVMDLFPTFAAISGATVPTDRKIDGVDIRSLFMEDTGTTYDEERPLAFYDWDSRSLHAVRSGQWKLVFPHSYETVDEAGMDGDRGTYDWVNEPLALYDMVNDPGETNNLISSNPMVYAELLSMANDFRADLGDSLTSTPAGPNVRPIGTGTLLPSLTIYGDLNHDGVVDLSDWSLFRPNILKDVSDLDSAQAYLMGDFDLDGRIGIADFAAFKNQFEQHNGAGSFASLTQGVPEPRTVASVSVAIISLAVLYRFEFVQSRRNG</sequence>
<dbReference type="GO" id="GO:0046872">
    <property type="term" value="F:metal ion binding"/>
    <property type="evidence" value="ECO:0007669"/>
    <property type="project" value="UniProtKB-KW"/>
</dbReference>
<dbReference type="Gene3D" id="3.30.1120.10">
    <property type="match status" value="1"/>
</dbReference>
<dbReference type="PANTHER" id="PTHR42693:SF53">
    <property type="entry name" value="ENDO-4-O-SULFATASE"/>
    <property type="match status" value="1"/>
</dbReference>
<dbReference type="Proteomes" id="UP000315750">
    <property type="component" value="Chromosome"/>
</dbReference>
<dbReference type="CDD" id="cd14256">
    <property type="entry name" value="Dockerin_I"/>
    <property type="match status" value="1"/>
</dbReference>
<dbReference type="Gene3D" id="1.10.1330.10">
    <property type="entry name" value="Dockerin domain"/>
    <property type="match status" value="1"/>
</dbReference>
<dbReference type="SUPFAM" id="SSF63446">
    <property type="entry name" value="Type I dockerin domain"/>
    <property type="match status" value="1"/>
</dbReference>
<protein>
    <submittedName>
        <fullName evidence="6">Arylsulfatase</fullName>
        <ecNumber evidence="6">3.1.6.1</ecNumber>
    </submittedName>
</protein>
<gene>
    <name evidence="6" type="primary">atsA_7</name>
    <name evidence="6" type="ORF">Pan181_12680</name>
</gene>
<evidence type="ECO:0000313" key="7">
    <source>
        <dbReference type="Proteomes" id="UP000315750"/>
    </source>
</evidence>
<evidence type="ECO:0000259" key="5">
    <source>
        <dbReference type="PROSITE" id="PS51766"/>
    </source>
</evidence>
<keyword evidence="3 6" id="KW-0378">Hydrolase</keyword>
<dbReference type="InterPro" id="IPR018247">
    <property type="entry name" value="EF_Hand_1_Ca_BS"/>
</dbReference>
<comment type="similarity">
    <text evidence="1">Belongs to the sulfatase family.</text>
</comment>
<evidence type="ECO:0000256" key="2">
    <source>
        <dbReference type="ARBA" id="ARBA00022723"/>
    </source>
</evidence>
<reference evidence="6 7" key="1">
    <citation type="submission" date="2019-02" db="EMBL/GenBank/DDBJ databases">
        <title>Deep-cultivation of Planctomycetes and their phenomic and genomic characterization uncovers novel biology.</title>
        <authorList>
            <person name="Wiegand S."/>
            <person name="Jogler M."/>
            <person name="Boedeker C."/>
            <person name="Pinto D."/>
            <person name="Vollmers J."/>
            <person name="Rivas-Marin E."/>
            <person name="Kohn T."/>
            <person name="Peeters S.H."/>
            <person name="Heuer A."/>
            <person name="Rast P."/>
            <person name="Oberbeckmann S."/>
            <person name="Bunk B."/>
            <person name="Jeske O."/>
            <person name="Meyerdierks A."/>
            <person name="Storesund J.E."/>
            <person name="Kallscheuer N."/>
            <person name="Luecker S."/>
            <person name="Lage O.M."/>
            <person name="Pohl T."/>
            <person name="Merkel B.J."/>
            <person name="Hornburger P."/>
            <person name="Mueller R.-W."/>
            <person name="Bruemmer F."/>
            <person name="Labrenz M."/>
            <person name="Spormann A.M."/>
            <person name="Op den Camp H."/>
            <person name="Overmann J."/>
            <person name="Amann R."/>
            <person name="Jetten M.S.M."/>
            <person name="Mascher T."/>
            <person name="Medema M.H."/>
            <person name="Devos D.P."/>
            <person name="Kaster A.-K."/>
            <person name="Ovreas L."/>
            <person name="Rohde M."/>
            <person name="Galperin M.Y."/>
            <person name="Jogler C."/>
        </authorList>
    </citation>
    <scope>NUCLEOTIDE SEQUENCE [LARGE SCALE GENOMIC DNA]</scope>
    <source>
        <strain evidence="6 7">Pan181</strain>
    </source>
</reference>
<dbReference type="CDD" id="cd16026">
    <property type="entry name" value="GALNS_like"/>
    <property type="match status" value="1"/>
</dbReference>
<name>A0A518AK28_9BACT</name>
<keyword evidence="4" id="KW-0106">Calcium</keyword>
<dbReference type="GO" id="GO:0000272">
    <property type="term" value="P:polysaccharide catabolic process"/>
    <property type="evidence" value="ECO:0007669"/>
    <property type="project" value="InterPro"/>
</dbReference>
<evidence type="ECO:0000256" key="3">
    <source>
        <dbReference type="ARBA" id="ARBA00022801"/>
    </source>
</evidence>
<dbReference type="Gene3D" id="3.40.720.10">
    <property type="entry name" value="Alkaline Phosphatase, subunit A"/>
    <property type="match status" value="1"/>
</dbReference>
<feature type="domain" description="Dockerin" evidence="5">
    <location>
        <begin position="498"/>
        <end position="570"/>
    </location>
</feature>
<dbReference type="AlphaFoldDB" id="A0A518AK28"/>
<dbReference type="KEGG" id="amuc:Pan181_12680"/>
<evidence type="ECO:0000256" key="4">
    <source>
        <dbReference type="ARBA" id="ARBA00022837"/>
    </source>
</evidence>